<dbReference type="Pfam" id="PF04433">
    <property type="entry name" value="SWIRM"/>
    <property type="match status" value="1"/>
</dbReference>
<dbReference type="GO" id="GO:0005634">
    <property type="term" value="C:nucleus"/>
    <property type="evidence" value="ECO:0007669"/>
    <property type="project" value="UniProtKB-SubCell"/>
</dbReference>
<protein>
    <submittedName>
        <fullName evidence="5">SWIRM domain-containing protein</fullName>
    </submittedName>
</protein>
<dbReference type="InterPro" id="IPR009057">
    <property type="entry name" value="Homeodomain-like_sf"/>
</dbReference>
<keyword evidence="4" id="KW-1185">Reference proteome</keyword>
<reference evidence="5" key="1">
    <citation type="submission" date="2016-06" db="UniProtKB">
        <authorList>
            <consortium name="WormBaseParasite"/>
        </authorList>
    </citation>
    <scope>IDENTIFICATION</scope>
</reference>
<dbReference type="WBParaSite" id="GPUH_0000879001-mRNA-1">
    <property type="protein sequence ID" value="GPUH_0000879001-mRNA-1"/>
    <property type="gene ID" value="GPUH_0000879001"/>
</dbReference>
<evidence type="ECO:0000313" key="5">
    <source>
        <dbReference type="WBParaSite" id="GPUH_0000879001-mRNA-1"/>
    </source>
</evidence>
<evidence type="ECO:0000256" key="1">
    <source>
        <dbReference type="ARBA" id="ARBA00004123"/>
    </source>
</evidence>
<dbReference type="Proteomes" id="UP000271098">
    <property type="component" value="Unassembled WGS sequence"/>
</dbReference>
<dbReference type="SUPFAM" id="SSF46689">
    <property type="entry name" value="Homeodomain-like"/>
    <property type="match status" value="1"/>
</dbReference>
<dbReference type="AlphaFoldDB" id="A0A183DJ89"/>
<evidence type="ECO:0000313" key="4">
    <source>
        <dbReference type="Proteomes" id="UP000271098"/>
    </source>
</evidence>
<reference evidence="3 4" key="2">
    <citation type="submission" date="2018-11" db="EMBL/GenBank/DDBJ databases">
        <authorList>
            <consortium name="Pathogen Informatics"/>
        </authorList>
    </citation>
    <scope>NUCLEOTIDE SEQUENCE [LARGE SCALE GENOMIC DNA]</scope>
</reference>
<proteinExistence type="predicted"/>
<name>A0A183DJ89_9BILA</name>
<accession>A0A183DJ89</accession>
<evidence type="ECO:0000259" key="2">
    <source>
        <dbReference type="PROSITE" id="PS50934"/>
    </source>
</evidence>
<evidence type="ECO:0000313" key="3">
    <source>
        <dbReference type="EMBL" id="VDK65191.1"/>
    </source>
</evidence>
<sequence length="127" mass="15048">MCPFNIPHEQSMAFCLRPDVMEHDEMQSFPEYVTEPVAYLAMRNLVIALWILNPFQYLTVDYCIPFVICRGLARIWYVNELNRIVRFLTLKSLINYGVLNFPKISMFAPKYDVSFDAFHSVIMFFFI</sequence>
<gene>
    <name evidence="3" type="ORF">GPUH_LOCUS8779</name>
</gene>
<dbReference type="EMBL" id="UYRT01026503">
    <property type="protein sequence ID" value="VDK65191.1"/>
    <property type="molecule type" value="Genomic_DNA"/>
</dbReference>
<feature type="domain" description="SWIRM" evidence="2">
    <location>
        <begin position="7"/>
        <end position="105"/>
    </location>
</feature>
<dbReference type="InterPro" id="IPR036388">
    <property type="entry name" value="WH-like_DNA-bd_sf"/>
</dbReference>
<dbReference type="InterPro" id="IPR007526">
    <property type="entry name" value="SWIRM"/>
</dbReference>
<dbReference type="OrthoDB" id="2219495at2759"/>
<dbReference type="PROSITE" id="PS50934">
    <property type="entry name" value="SWIRM"/>
    <property type="match status" value="1"/>
</dbReference>
<organism evidence="5">
    <name type="scientific">Gongylonema pulchrum</name>
    <dbReference type="NCBI Taxonomy" id="637853"/>
    <lineage>
        <taxon>Eukaryota</taxon>
        <taxon>Metazoa</taxon>
        <taxon>Ecdysozoa</taxon>
        <taxon>Nematoda</taxon>
        <taxon>Chromadorea</taxon>
        <taxon>Rhabditida</taxon>
        <taxon>Spirurina</taxon>
        <taxon>Spiruromorpha</taxon>
        <taxon>Spiruroidea</taxon>
        <taxon>Gongylonematidae</taxon>
        <taxon>Gongylonema</taxon>
    </lineage>
</organism>
<comment type="subcellular location">
    <subcellularLocation>
        <location evidence="1">Nucleus</location>
    </subcellularLocation>
</comment>
<dbReference type="Gene3D" id="1.10.10.10">
    <property type="entry name" value="Winged helix-like DNA-binding domain superfamily/Winged helix DNA-binding domain"/>
    <property type="match status" value="1"/>
</dbReference>